<keyword evidence="6" id="KW-0963">Cytoplasm</keyword>
<evidence type="ECO:0000256" key="1">
    <source>
        <dbReference type="ARBA" id="ARBA00000900"/>
    </source>
</evidence>
<dbReference type="InterPro" id="IPR000315">
    <property type="entry name" value="Znf_B-box"/>
</dbReference>
<dbReference type="InterPro" id="IPR001870">
    <property type="entry name" value="B30.2/SPRY"/>
</dbReference>
<dbReference type="PROSITE" id="PS50188">
    <property type="entry name" value="B302_SPRY"/>
    <property type="match status" value="1"/>
</dbReference>
<dbReference type="GO" id="GO:0048524">
    <property type="term" value="P:positive regulation of viral process"/>
    <property type="evidence" value="ECO:0007669"/>
    <property type="project" value="UniProtKB-ARBA"/>
</dbReference>
<organism evidence="22">
    <name type="scientific">Castor canadensis</name>
    <name type="common">American beaver</name>
    <dbReference type="NCBI Taxonomy" id="51338"/>
    <lineage>
        <taxon>Eukaryota</taxon>
        <taxon>Metazoa</taxon>
        <taxon>Chordata</taxon>
        <taxon>Craniata</taxon>
        <taxon>Vertebrata</taxon>
        <taxon>Euteleostomi</taxon>
        <taxon>Mammalia</taxon>
        <taxon>Eutheria</taxon>
        <taxon>Euarchontoglires</taxon>
        <taxon>Glires</taxon>
        <taxon>Rodentia</taxon>
        <taxon>Castorimorpha</taxon>
        <taxon>Castoridae</taxon>
        <taxon>Castor</taxon>
    </lineage>
</organism>
<proteinExistence type="predicted"/>
<keyword evidence="9" id="KW-0479">Metal-binding</keyword>
<evidence type="ECO:0000256" key="6">
    <source>
        <dbReference type="ARBA" id="ARBA00022490"/>
    </source>
</evidence>
<dbReference type="EC" id="2.3.2.27" evidence="5"/>
<dbReference type="AlphaFoldDB" id="A0A250YIJ0"/>
<comment type="catalytic activity">
    <reaction evidence="1">
        <text>S-ubiquitinyl-[E2 ubiquitin-conjugating enzyme]-L-cysteine + [acceptor protein]-L-lysine = [E2 ubiquitin-conjugating enzyme]-L-cysteine + N(6)-ubiquitinyl-[acceptor protein]-L-lysine.</text>
        <dbReference type="EC" id="2.3.2.27"/>
    </reaction>
</comment>
<dbReference type="GO" id="GO:1903900">
    <property type="term" value="P:regulation of viral life cycle"/>
    <property type="evidence" value="ECO:0007669"/>
    <property type="project" value="UniProtKB-ARBA"/>
</dbReference>
<evidence type="ECO:0000256" key="2">
    <source>
        <dbReference type="ARBA" id="ARBA00004496"/>
    </source>
</evidence>
<dbReference type="InterPro" id="IPR006574">
    <property type="entry name" value="PRY"/>
</dbReference>
<evidence type="ECO:0000256" key="10">
    <source>
        <dbReference type="ARBA" id="ARBA00022771"/>
    </source>
</evidence>
<evidence type="ECO:0000256" key="8">
    <source>
        <dbReference type="ARBA" id="ARBA00022679"/>
    </source>
</evidence>
<gene>
    <name evidence="22" type="primary">TRIM38</name>
</gene>
<dbReference type="InterPro" id="IPR035790">
    <property type="entry name" value="SPRY/PRY_TRIM38"/>
</dbReference>
<feature type="domain" description="B box-type" evidence="20">
    <location>
        <begin position="91"/>
        <end position="132"/>
    </location>
</feature>
<name>A0A250YIJ0_CASCN</name>
<protein>
    <recommendedName>
        <fullName evidence="15">E3 ubiquitin-protein ligase TRIM38</fullName>
        <ecNumber evidence="5">2.3.2.27</ecNumber>
    </recommendedName>
    <alternativeName>
        <fullName evidence="16">Tripartite motif-containing protein 38</fullName>
    </alternativeName>
</protein>
<dbReference type="PRINTS" id="PR01407">
    <property type="entry name" value="BUTYPHLNCDUF"/>
</dbReference>
<dbReference type="Pfam" id="PF13765">
    <property type="entry name" value="PRY"/>
    <property type="match status" value="1"/>
</dbReference>
<dbReference type="Gene3D" id="3.30.160.60">
    <property type="entry name" value="Classic Zinc Finger"/>
    <property type="match status" value="1"/>
</dbReference>
<comment type="pathway">
    <text evidence="3">Protein modification; protein sumoylation.</text>
</comment>
<comment type="pathway">
    <text evidence="4">Protein modification; protein ubiquitination.</text>
</comment>
<keyword evidence="12" id="KW-0862">Zinc</keyword>
<dbReference type="InterPro" id="IPR050143">
    <property type="entry name" value="TRIM/RBCC"/>
</dbReference>
<evidence type="ECO:0000256" key="3">
    <source>
        <dbReference type="ARBA" id="ARBA00004718"/>
    </source>
</evidence>
<dbReference type="SMART" id="SM00336">
    <property type="entry name" value="BBOX"/>
    <property type="match status" value="1"/>
</dbReference>
<dbReference type="GO" id="GO:0010468">
    <property type="term" value="P:regulation of gene expression"/>
    <property type="evidence" value="ECO:0007669"/>
    <property type="project" value="UniProtKB-ARBA"/>
</dbReference>
<evidence type="ECO:0000256" key="18">
    <source>
        <dbReference type="SAM" id="Coils"/>
    </source>
</evidence>
<feature type="domain" description="B30.2/SPRY" evidence="21">
    <location>
        <begin position="277"/>
        <end position="468"/>
    </location>
</feature>
<evidence type="ECO:0000256" key="11">
    <source>
        <dbReference type="ARBA" id="ARBA00022786"/>
    </source>
</evidence>
<evidence type="ECO:0000256" key="4">
    <source>
        <dbReference type="ARBA" id="ARBA00004906"/>
    </source>
</evidence>
<dbReference type="CDD" id="cd19761">
    <property type="entry name" value="Bbox2_TRIM5-like"/>
    <property type="match status" value="1"/>
</dbReference>
<dbReference type="SMART" id="SM00589">
    <property type="entry name" value="PRY"/>
    <property type="match status" value="1"/>
</dbReference>
<dbReference type="GO" id="GO:0045087">
    <property type="term" value="P:innate immune response"/>
    <property type="evidence" value="ECO:0007669"/>
    <property type="project" value="UniProtKB-KW"/>
</dbReference>
<evidence type="ECO:0000256" key="5">
    <source>
        <dbReference type="ARBA" id="ARBA00012483"/>
    </source>
</evidence>
<evidence type="ECO:0000259" key="20">
    <source>
        <dbReference type="PROSITE" id="PS50119"/>
    </source>
</evidence>
<dbReference type="Pfam" id="PF00622">
    <property type="entry name" value="SPRY"/>
    <property type="match status" value="1"/>
</dbReference>
<dbReference type="GO" id="GO:0008270">
    <property type="term" value="F:zinc ion binding"/>
    <property type="evidence" value="ECO:0007669"/>
    <property type="project" value="UniProtKB-KW"/>
</dbReference>
<dbReference type="InterPro" id="IPR017907">
    <property type="entry name" value="Znf_RING_CS"/>
</dbReference>
<evidence type="ECO:0000259" key="21">
    <source>
        <dbReference type="PROSITE" id="PS50188"/>
    </source>
</evidence>
<evidence type="ECO:0000256" key="14">
    <source>
        <dbReference type="ARBA" id="ARBA00066102"/>
    </source>
</evidence>
<dbReference type="FunFam" id="2.60.120.920:FF:000072">
    <property type="entry name" value="Tripartite motif containing 38"/>
    <property type="match status" value="1"/>
</dbReference>
<evidence type="ECO:0000256" key="17">
    <source>
        <dbReference type="PROSITE-ProRule" id="PRU00024"/>
    </source>
</evidence>
<dbReference type="InterPro" id="IPR013320">
    <property type="entry name" value="ConA-like_dom_sf"/>
</dbReference>
<dbReference type="SUPFAM" id="SSF57850">
    <property type="entry name" value="RING/U-box"/>
    <property type="match status" value="1"/>
</dbReference>
<dbReference type="PROSITE" id="PS00518">
    <property type="entry name" value="ZF_RING_1"/>
    <property type="match status" value="1"/>
</dbReference>
<evidence type="ECO:0000313" key="22">
    <source>
        <dbReference type="EMBL" id="JAV43447.1"/>
    </source>
</evidence>
<dbReference type="InterPro" id="IPR003877">
    <property type="entry name" value="SPRY_dom"/>
</dbReference>
<keyword evidence="11" id="KW-0833">Ubl conjugation pathway</keyword>
<evidence type="ECO:0000256" key="12">
    <source>
        <dbReference type="ARBA" id="ARBA00022833"/>
    </source>
</evidence>
<dbReference type="Pfam" id="PF13445">
    <property type="entry name" value="zf-RING_UBOX"/>
    <property type="match status" value="1"/>
</dbReference>
<keyword evidence="8" id="KW-0808">Transferase</keyword>
<comment type="subcellular location">
    <subcellularLocation>
        <location evidence="2">Cytoplasm</location>
    </subcellularLocation>
</comment>
<dbReference type="InterPro" id="IPR027370">
    <property type="entry name" value="Znf-RING_euk"/>
</dbReference>
<dbReference type="PROSITE" id="PS50089">
    <property type="entry name" value="ZF_RING_2"/>
    <property type="match status" value="1"/>
</dbReference>
<dbReference type="SUPFAM" id="SSF57845">
    <property type="entry name" value="B-box zinc-binding domain"/>
    <property type="match status" value="1"/>
</dbReference>
<evidence type="ECO:0000256" key="16">
    <source>
        <dbReference type="ARBA" id="ARBA00076822"/>
    </source>
</evidence>
<evidence type="ECO:0000256" key="9">
    <source>
        <dbReference type="ARBA" id="ARBA00022723"/>
    </source>
</evidence>
<evidence type="ECO:0000256" key="7">
    <source>
        <dbReference type="ARBA" id="ARBA00022588"/>
    </source>
</evidence>
<keyword evidence="10 17" id="KW-0863">Zinc-finger</keyword>
<evidence type="ECO:0000256" key="13">
    <source>
        <dbReference type="ARBA" id="ARBA00022859"/>
    </source>
</evidence>
<dbReference type="InterPro" id="IPR001841">
    <property type="entry name" value="Znf_RING"/>
</dbReference>
<dbReference type="InterPro" id="IPR043136">
    <property type="entry name" value="B30.2/SPRY_sf"/>
</dbReference>
<keyword evidence="13" id="KW-0391">Immunity</keyword>
<dbReference type="CDD" id="cd15815">
    <property type="entry name" value="SPRY_PRY_TRIM38"/>
    <property type="match status" value="1"/>
</dbReference>
<feature type="coiled-coil region" evidence="18">
    <location>
        <begin position="201"/>
        <end position="239"/>
    </location>
</feature>
<dbReference type="EMBL" id="GFFW01001341">
    <property type="protein sequence ID" value="JAV43447.1"/>
    <property type="molecule type" value="Transcribed_RNA"/>
</dbReference>
<dbReference type="Gene3D" id="2.60.120.920">
    <property type="match status" value="1"/>
</dbReference>
<feature type="domain" description="RING-type" evidence="19">
    <location>
        <begin position="16"/>
        <end position="63"/>
    </location>
</feature>
<dbReference type="Pfam" id="PF00643">
    <property type="entry name" value="zf-B_box"/>
    <property type="match status" value="1"/>
</dbReference>
<dbReference type="SMART" id="SM00449">
    <property type="entry name" value="SPRY"/>
    <property type="match status" value="1"/>
</dbReference>
<dbReference type="GO" id="GO:0061630">
    <property type="term" value="F:ubiquitin protein ligase activity"/>
    <property type="evidence" value="ECO:0007669"/>
    <property type="project" value="UniProtKB-EC"/>
</dbReference>
<comment type="subunit">
    <text evidence="14">Interacts (via B30.2/SPRY domain) with TAB2 and TAB3.</text>
</comment>
<accession>A0A250YIJ0</accession>
<keyword evidence="7" id="KW-0399">Innate immunity</keyword>
<dbReference type="PANTHER" id="PTHR24103">
    <property type="entry name" value="E3 UBIQUITIN-PROTEIN LIGASE TRIM"/>
    <property type="match status" value="1"/>
</dbReference>
<dbReference type="SUPFAM" id="SSF49899">
    <property type="entry name" value="Concanavalin A-like lectins/glucanases"/>
    <property type="match status" value="1"/>
</dbReference>
<evidence type="ECO:0000259" key="19">
    <source>
        <dbReference type="PROSITE" id="PS50089"/>
    </source>
</evidence>
<dbReference type="PROSITE" id="PS50119">
    <property type="entry name" value="ZF_BBOX"/>
    <property type="match status" value="1"/>
</dbReference>
<dbReference type="GO" id="GO:0005737">
    <property type="term" value="C:cytoplasm"/>
    <property type="evidence" value="ECO:0007669"/>
    <property type="project" value="UniProtKB-SubCell"/>
</dbReference>
<dbReference type="SMART" id="SM00184">
    <property type="entry name" value="RING"/>
    <property type="match status" value="1"/>
</dbReference>
<dbReference type="InterPro" id="IPR013083">
    <property type="entry name" value="Znf_RING/FYVE/PHD"/>
</dbReference>
<reference evidence="22" key="1">
    <citation type="journal article" date="2017" name="G3 (Bethesda)">
        <title>De Novo Genome and Transcriptome Assembly of the Canadian Beaver (Castor canadensis).</title>
        <authorList>
            <person name="Lok S."/>
            <person name="Paton T.A."/>
            <person name="Wang Z."/>
            <person name="Kaur G."/>
            <person name="Walker S."/>
            <person name="Yuen R.K."/>
            <person name="Sung W.W."/>
            <person name="Whitney J."/>
            <person name="Buchanan J.A."/>
            <person name="Trost B."/>
            <person name="Singh N."/>
            <person name="Apresto B."/>
            <person name="Chen N."/>
            <person name="Coole M."/>
            <person name="Dawson T.J."/>
            <person name="Ho K.Y."/>
            <person name="Hu Z."/>
            <person name="Pullenayegum S."/>
            <person name="Samler K."/>
            <person name="Shipstone A."/>
            <person name="Tsoi F."/>
            <person name="Wang T."/>
            <person name="Pereira S.L."/>
            <person name="Rostami P."/>
            <person name="Ryan C.A."/>
            <person name="Tong A.H."/>
            <person name="Ng K."/>
            <person name="Sundaravadanam Y."/>
            <person name="Simpson J.T."/>
            <person name="Lim B.K."/>
            <person name="Engstrom M.D."/>
            <person name="Dutton C.J."/>
            <person name="Kerr K.C."/>
            <person name="Franke M."/>
            <person name="Rapley W."/>
            <person name="Wintle R.F."/>
            <person name="Scherer S.W."/>
        </authorList>
    </citation>
    <scope>NUCLEOTIDE SEQUENCE</scope>
    <source>
        <strain evidence="22">Ward</strain>
        <tissue evidence="22">Leukocyte</tissue>
    </source>
</reference>
<dbReference type="Gene3D" id="3.30.40.10">
    <property type="entry name" value="Zinc/RING finger domain, C3HC4 (zinc finger)"/>
    <property type="match status" value="1"/>
</dbReference>
<dbReference type="InterPro" id="IPR003879">
    <property type="entry name" value="Butyrophylin_SPRY"/>
</dbReference>
<sequence>MASAATTKNMKEIATCSICFNLMTHPMSIKCGHTFCQSCIEGFCKKLSQRQEGLNIFNCPLCRVRFTKNNLWYNRDLGKIVEVIKKMEKMDHEMVCEEHGEKLHLFCEEEDQLICWRCERAAQHKGHATALVEDVFQGYKEKLQCAVTKLSQLQEECVIQMLFVKTQIADWKELIEMQRQKVKSEFKNLQTFLHEEEKCYLWRLEKEEEQMLRRMRDSEAKVEQKSNELESHILKLEAKCEGSVQNLLQDVKQTLSKSLAVKLETPENIALEIHTTCNVSELYFDVKKALRCHQVSVTLDPSTAHSDLFLSEDRRQVTRGYSQENLESSSKRFTAFPCVLGSEGFTSGRHFFEVDVGEGTDWDLGVCRENVQRGTDMKQEPEFGFWTIRLCKENKYVALTSPLTSLHLSEQPLVVGVFIDYEAGLVSFYNMSAGCHIFTFPKASFSDTLLPFFQVYQHSSLFLPLPDV</sequence>
<keyword evidence="18" id="KW-0175">Coiled coil</keyword>
<evidence type="ECO:0000256" key="15">
    <source>
        <dbReference type="ARBA" id="ARBA00073071"/>
    </source>
</evidence>